<evidence type="ECO:0000256" key="1">
    <source>
        <dbReference type="ARBA" id="ARBA00004651"/>
    </source>
</evidence>
<keyword evidence="9" id="KW-1185">Reference proteome</keyword>
<name>A0A2T3J3M2_9GAMM</name>
<feature type="transmembrane region" description="Helical" evidence="6">
    <location>
        <begin position="133"/>
        <end position="156"/>
    </location>
</feature>
<dbReference type="GO" id="GO:0022904">
    <property type="term" value="P:respiratory electron transport chain"/>
    <property type="evidence" value="ECO:0007669"/>
    <property type="project" value="InterPro"/>
</dbReference>
<dbReference type="AlphaFoldDB" id="A0A2T3J3M2"/>
<organism evidence="8 9">
    <name type="scientific">Photobacterium lutimaris</name>
    <dbReference type="NCBI Taxonomy" id="388278"/>
    <lineage>
        <taxon>Bacteria</taxon>
        <taxon>Pseudomonadati</taxon>
        <taxon>Pseudomonadota</taxon>
        <taxon>Gammaproteobacteria</taxon>
        <taxon>Vibrionales</taxon>
        <taxon>Vibrionaceae</taxon>
        <taxon>Photobacterium</taxon>
    </lineage>
</organism>
<feature type="transmembrane region" description="Helical" evidence="6">
    <location>
        <begin position="34"/>
        <end position="53"/>
    </location>
</feature>
<dbReference type="InterPro" id="IPR051542">
    <property type="entry name" value="Hydrogenase_cytochrome"/>
</dbReference>
<dbReference type="Gene3D" id="1.20.950.20">
    <property type="entry name" value="Transmembrane di-heme cytochromes, Chain C"/>
    <property type="match status" value="1"/>
</dbReference>
<reference evidence="8 9" key="1">
    <citation type="submission" date="2018-03" db="EMBL/GenBank/DDBJ databases">
        <title>Whole genome sequencing of Histamine producing bacteria.</title>
        <authorList>
            <person name="Butler K."/>
        </authorList>
    </citation>
    <scope>NUCLEOTIDE SEQUENCE [LARGE SCALE GENOMIC DNA]</scope>
    <source>
        <strain evidence="8 9">JCM 13586</strain>
    </source>
</reference>
<feature type="transmembrane region" description="Helical" evidence="6">
    <location>
        <begin position="87"/>
        <end position="113"/>
    </location>
</feature>
<dbReference type="EMBL" id="PYMH01000001">
    <property type="protein sequence ID" value="PSU35897.1"/>
    <property type="molecule type" value="Genomic_DNA"/>
</dbReference>
<dbReference type="GO" id="GO:0005886">
    <property type="term" value="C:plasma membrane"/>
    <property type="evidence" value="ECO:0007669"/>
    <property type="project" value="UniProtKB-SubCell"/>
</dbReference>
<feature type="transmembrane region" description="Helical" evidence="6">
    <location>
        <begin position="12"/>
        <end position="28"/>
    </location>
</feature>
<evidence type="ECO:0000259" key="7">
    <source>
        <dbReference type="Pfam" id="PF01292"/>
    </source>
</evidence>
<sequence>MKVWDLPTRLYHWLQAILFTLLALSGFNGGGPHIAFGLALFALLLWRISWGIVGSDTSRFAQFIHSPRIVISYLKGKYRSKPGHNPAGALMVFSLLTILTLQCLSGLALTGWFDNFSMLGSILDEPFYSTAENVHLFTAKALMGLVFTHLAAIFFYKLRNKPLVLAMVTGKQQNNIEMPSVALHFASNIKALVLFVAALSVTMAIVASL</sequence>
<dbReference type="Pfam" id="PF01292">
    <property type="entry name" value="Ni_hydr_CYTB"/>
    <property type="match status" value="1"/>
</dbReference>
<protein>
    <submittedName>
        <fullName evidence="8">Hydrogenase</fullName>
    </submittedName>
</protein>
<accession>A0A2T3J3M2</accession>
<dbReference type="OrthoDB" id="196472at2"/>
<evidence type="ECO:0000256" key="4">
    <source>
        <dbReference type="ARBA" id="ARBA00022989"/>
    </source>
</evidence>
<dbReference type="PANTHER" id="PTHR30485:SF2">
    <property type="entry name" value="BLL0597 PROTEIN"/>
    <property type="match status" value="1"/>
</dbReference>
<evidence type="ECO:0000256" key="5">
    <source>
        <dbReference type="ARBA" id="ARBA00023136"/>
    </source>
</evidence>
<keyword evidence="3 6" id="KW-0812">Transmembrane</keyword>
<dbReference type="Proteomes" id="UP000241222">
    <property type="component" value="Unassembled WGS sequence"/>
</dbReference>
<dbReference type="SUPFAM" id="SSF81342">
    <property type="entry name" value="Transmembrane di-heme cytochromes"/>
    <property type="match status" value="1"/>
</dbReference>
<dbReference type="GO" id="GO:0009055">
    <property type="term" value="F:electron transfer activity"/>
    <property type="evidence" value="ECO:0007669"/>
    <property type="project" value="InterPro"/>
</dbReference>
<dbReference type="InterPro" id="IPR016174">
    <property type="entry name" value="Di-haem_cyt_TM"/>
</dbReference>
<evidence type="ECO:0000313" key="9">
    <source>
        <dbReference type="Proteomes" id="UP000241222"/>
    </source>
</evidence>
<dbReference type="RefSeq" id="WP_107347252.1">
    <property type="nucleotide sequence ID" value="NZ_PYMH01000001.1"/>
</dbReference>
<comment type="subcellular location">
    <subcellularLocation>
        <location evidence="1">Cell membrane</location>
        <topology evidence="1">Multi-pass membrane protein</topology>
    </subcellularLocation>
</comment>
<evidence type="ECO:0000313" key="8">
    <source>
        <dbReference type="EMBL" id="PSU35897.1"/>
    </source>
</evidence>
<gene>
    <name evidence="8" type="ORF">C9I99_02430</name>
</gene>
<feature type="domain" description="Cytochrome b561 bacterial/Ni-hydrogenase" evidence="7">
    <location>
        <begin position="3"/>
        <end position="170"/>
    </location>
</feature>
<comment type="caution">
    <text evidence="8">The sequence shown here is derived from an EMBL/GenBank/DDBJ whole genome shotgun (WGS) entry which is preliminary data.</text>
</comment>
<keyword evidence="4 6" id="KW-1133">Transmembrane helix</keyword>
<keyword evidence="2" id="KW-1003">Cell membrane</keyword>
<dbReference type="GO" id="GO:0020037">
    <property type="term" value="F:heme binding"/>
    <property type="evidence" value="ECO:0007669"/>
    <property type="project" value="TreeGrafter"/>
</dbReference>
<feature type="transmembrane region" description="Helical" evidence="6">
    <location>
        <begin position="181"/>
        <end position="207"/>
    </location>
</feature>
<keyword evidence="5 6" id="KW-0472">Membrane</keyword>
<evidence type="ECO:0000256" key="2">
    <source>
        <dbReference type="ARBA" id="ARBA00022475"/>
    </source>
</evidence>
<evidence type="ECO:0000256" key="6">
    <source>
        <dbReference type="SAM" id="Phobius"/>
    </source>
</evidence>
<dbReference type="PANTHER" id="PTHR30485">
    <property type="entry name" value="NI/FE-HYDROGENASE 1 B-TYPE CYTOCHROME SUBUNIT"/>
    <property type="match status" value="1"/>
</dbReference>
<dbReference type="InterPro" id="IPR011577">
    <property type="entry name" value="Cyt_b561_bac/Ni-Hgenase"/>
</dbReference>
<evidence type="ECO:0000256" key="3">
    <source>
        <dbReference type="ARBA" id="ARBA00022692"/>
    </source>
</evidence>
<proteinExistence type="predicted"/>